<dbReference type="KEGG" id="pcol:F1325_06790"/>
<dbReference type="EMBL" id="CP043925">
    <property type="protein sequence ID" value="QHN10180.1"/>
    <property type="molecule type" value="Genomic_DNA"/>
</dbReference>
<keyword evidence="1 3" id="KW-0808">Transferase</keyword>
<proteinExistence type="predicted"/>
<dbReference type="InterPro" id="IPR045304">
    <property type="entry name" value="LbH_SAT"/>
</dbReference>
<accession>A0A6I7D9K6</accession>
<evidence type="ECO:0000256" key="2">
    <source>
        <dbReference type="ARBA" id="ARBA00023315"/>
    </source>
</evidence>
<keyword evidence="2" id="KW-0012">Acyltransferase</keyword>
<dbReference type="SUPFAM" id="SSF51161">
    <property type="entry name" value="Trimeric LpxA-like enzymes"/>
    <property type="match status" value="1"/>
</dbReference>
<evidence type="ECO:0000256" key="1">
    <source>
        <dbReference type="ARBA" id="ARBA00022679"/>
    </source>
</evidence>
<name>A0A6I7D9K6_9GAMM</name>
<evidence type="ECO:0000313" key="4">
    <source>
        <dbReference type="Proteomes" id="UP000464700"/>
    </source>
</evidence>
<organism evidence="3 4">
    <name type="scientific">Proteus columbae</name>
    <dbReference type="NCBI Taxonomy" id="1987580"/>
    <lineage>
        <taxon>Bacteria</taxon>
        <taxon>Pseudomonadati</taxon>
        <taxon>Pseudomonadota</taxon>
        <taxon>Gammaproteobacteria</taxon>
        <taxon>Enterobacterales</taxon>
        <taxon>Morganellaceae</taxon>
        <taxon>Proteus</taxon>
    </lineage>
</organism>
<keyword evidence="4" id="KW-1185">Reference proteome</keyword>
<dbReference type="Proteomes" id="UP000464700">
    <property type="component" value="Chromosome"/>
</dbReference>
<gene>
    <name evidence="3" type="ORF">F1325_06790</name>
</gene>
<dbReference type="PANTHER" id="PTHR42811">
    <property type="entry name" value="SERINE ACETYLTRANSFERASE"/>
    <property type="match status" value="1"/>
</dbReference>
<dbReference type="CDD" id="cd03354">
    <property type="entry name" value="LbH_SAT"/>
    <property type="match status" value="1"/>
</dbReference>
<dbReference type="RefSeq" id="WP_109372812.1">
    <property type="nucleotide sequence ID" value="NZ_CP043925.1"/>
</dbReference>
<dbReference type="GO" id="GO:0016746">
    <property type="term" value="F:acyltransferase activity"/>
    <property type="evidence" value="ECO:0007669"/>
    <property type="project" value="UniProtKB-KW"/>
</dbReference>
<reference evidence="3 4" key="1">
    <citation type="submission" date="2019-09" db="EMBL/GenBank/DDBJ databases">
        <title>Emergence of a chromosome-mediated tetracycline resistance gene in Proteus strain.</title>
        <authorList>
            <person name="He D."/>
            <person name="Wang L."/>
        </authorList>
    </citation>
    <scope>NUCLEOTIDE SEQUENCE [LARGE SCALE GENOMIC DNA]</scope>
    <source>
        <strain evidence="3 4">T60</strain>
    </source>
</reference>
<dbReference type="AlphaFoldDB" id="A0A6I7D9K6"/>
<protein>
    <submittedName>
        <fullName evidence="3">Serine acetyltransferase</fullName>
    </submittedName>
</protein>
<dbReference type="Gene3D" id="2.160.10.10">
    <property type="entry name" value="Hexapeptide repeat proteins"/>
    <property type="match status" value="1"/>
</dbReference>
<evidence type="ECO:0000313" key="3">
    <source>
        <dbReference type="EMBL" id="QHN10180.1"/>
    </source>
</evidence>
<dbReference type="InterPro" id="IPR011004">
    <property type="entry name" value="Trimer_LpxA-like_sf"/>
</dbReference>
<sequence length="189" mass="21550">MDSYDYTSYRFLKQCLSVEVIKSNDKKFSWRRAMLRSYKCHDRRFIFWWRIASFLHHKTHSKLANYINRKISLKYGAEINLNAKIKPGISFAHLSGVIITGLATIGENCHIRQNTTIGVGGSRYSEIKDKRFIIIGDNVEIGAHSCIIGNTLTIGNNVIIGAMSFINKDIPDNCTCYTKKENILIINNA</sequence>